<evidence type="ECO:0000313" key="3">
    <source>
        <dbReference type="EMBL" id="SEN86558.1"/>
    </source>
</evidence>
<feature type="transmembrane region" description="Helical" evidence="2">
    <location>
        <begin position="115"/>
        <end position="137"/>
    </location>
</feature>
<dbReference type="AlphaFoldDB" id="A0A1H8K2D2"/>
<dbReference type="RefSeq" id="WP_091106064.1">
    <property type="nucleotide sequence ID" value="NZ_FOBF01000047.1"/>
</dbReference>
<feature type="compositionally biased region" description="Low complexity" evidence="1">
    <location>
        <begin position="1"/>
        <end position="15"/>
    </location>
</feature>
<accession>A0A1H8K2D2</accession>
<keyword evidence="2" id="KW-1133">Transmembrane helix</keyword>
<protein>
    <recommendedName>
        <fullName evidence="5">DUF4190 domain-containing protein</fullName>
    </recommendedName>
</protein>
<evidence type="ECO:0008006" key="5">
    <source>
        <dbReference type="Google" id="ProtNLM"/>
    </source>
</evidence>
<name>A0A1H8K2D2_9ACTN</name>
<dbReference type="OrthoDB" id="4319873at2"/>
<evidence type="ECO:0000313" key="4">
    <source>
        <dbReference type="Proteomes" id="UP000198953"/>
    </source>
</evidence>
<feature type="compositionally biased region" description="Pro residues" evidence="1">
    <location>
        <begin position="38"/>
        <end position="52"/>
    </location>
</feature>
<dbReference type="Proteomes" id="UP000198953">
    <property type="component" value="Unassembled WGS sequence"/>
</dbReference>
<keyword evidence="4" id="KW-1185">Reference proteome</keyword>
<keyword evidence="2" id="KW-0812">Transmembrane</keyword>
<feature type="transmembrane region" description="Helical" evidence="2">
    <location>
        <begin position="86"/>
        <end position="103"/>
    </location>
</feature>
<sequence length="140" mass="14886">MTHPGPQDPYGQQYPQQPPNPYGQAYAPQQPAYQGYPPQGPGFQPPYQPQPLPQQSATQHNWAGLTGLILAVLALVCDLTMLLARIGIWMAIAGVLISGFGITKARLGTASNRPLAITGMILSIGAIVLGAVMRSVLRSI</sequence>
<evidence type="ECO:0000256" key="1">
    <source>
        <dbReference type="SAM" id="MobiDB-lite"/>
    </source>
</evidence>
<gene>
    <name evidence="3" type="ORF">SAMN05660976_08490</name>
</gene>
<feature type="transmembrane region" description="Helical" evidence="2">
    <location>
        <begin position="62"/>
        <end position="79"/>
    </location>
</feature>
<keyword evidence="2" id="KW-0472">Membrane</keyword>
<reference evidence="3 4" key="1">
    <citation type="submission" date="2016-10" db="EMBL/GenBank/DDBJ databases">
        <authorList>
            <person name="de Groot N.N."/>
        </authorList>
    </citation>
    <scope>NUCLEOTIDE SEQUENCE [LARGE SCALE GENOMIC DNA]</scope>
    <source>
        <strain evidence="3 4">DSM 43357</strain>
    </source>
</reference>
<feature type="compositionally biased region" description="Low complexity" evidence="1">
    <location>
        <begin position="22"/>
        <end position="37"/>
    </location>
</feature>
<feature type="region of interest" description="Disordered" evidence="1">
    <location>
        <begin position="1"/>
        <end position="58"/>
    </location>
</feature>
<proteinExistence type="predicted"/>
<organism evidence="3 4">
    <name type="scientific">Nonomuraea pusilla</name>
    <dbReference type="NCBI Taxonomy" id="46177"/>
    <lineage>
        <taxon>Bacteria</taxon>
        <taxon>Bacillati</taxon>
        <taxon>Actinomycetota</taxon>
        <taxon>Actinomycetes</taxon>
        <taxon>Streptosporangiales</taxon>
        <taxon>Streptosporangiaceae</taxon>
        <taxon>Nonomuraea</taxon>
    </lineage>
</organism>
<dbReference type="EMBL" id="FOBF01000047">
    <property type="protein sequence ID" value="SEN86558.1"/>
    <property type="molecule type" value="Genomic_DNA"/>
</dbReference>
<evidence type="ECO:0000256" key="2">
    <source>
        <dbReference type="SAM" id="Phobius"/>
    </source>
</evidence>